<dbReference type="InterPro" id="IPR001650">
    <property type="entry name" value="Helicase_C-like"/>
</dbReference>
<dbReference type="PANTHER" id="PTHR14025">
    <property type="entry name" value="FANCONI ANEMIA GROUP M FANCM FAMILY MEMBER"/>
    <property type="match status" value="1"/>
</dbReference>
<evidence type="ECO:0000256" key="6">
    <source>
        <dbReference type="ARBA" id="ARBA00022840"/>
    </source>
</evidence>
<dbReference type="GO" id="GO:0000400">
    <property type="term" value="F:four-way junction DNA binding"/>
    <property type="evidence" value="ECO:0007669"/>
    <property type="project" value="TreeGrafter"/>
</dbReference>
<evidence type="ECO:0000313" key="14">
    <source>
        <dbReference type="Proteomes" id="UP000383932"/>
    </source>
</evidence>
<reference evidence="13 14" key="1">
    <citation type="journal article" date="2019" name="Fungal Biol. Biotechnol.">
        <title>Draft genome sequence of fastidious pathogen Ceratobasidium theobromae, which causes vascular-streak dieback in Theobroma cacao.</title>
        <authorList>
            <person name="Ali S.S."/>
            <person name="Asman A."/>
            <person name="Shao J."/>
            <person name="Firmansyah A.P."/>
            <person name="Susilo A.W."/>
            <person name="Rosmana A."/>
            <person name="McMahon P."/>
            <person name="Junaid M."/>
            <person name="Guest D."/>
            <person name="Kheng T.Y."/>
            <person name="Meinhardt L.W."/>
            <person name="Bailey B.A."/>
        </authorList>
    </citation>
    <scope>NUCLEOTIDE SEQUENCE [LARGE SCALE GENOMIC DNA]</scope>
    <source>
        <strain evidence="13 14">CT2</strain>
    </source>
</reference>
<evidence type="ECO:0000256" key="4">
    <source>
        <dbReference type="ARBA" id="ARBA00022801"/>
    </source>
</evidence>
<feature type="compositionally biased region" description="Acidic residues" evidence="10">
    <location>
        <begin position="340"/>
        <end position="349"/>
    </location>
</feature>
<sequence length="1446" mass="157512">MYMAQSPFDNSAFPSLKIRRIAIGTPGSQAWKQLLPIVRRPKPLLLTDRTNLGATVMTDFSDDVDYEMDSAFLAEVDAIEASIEPPGGVPATLCVNKPKPPVARPFNTPRISKPTATPSTPVIPKAPPPGSSFRPTGPISAAVSSSVRTGIRDAVRSALAASRNGSQASSTNTASQNDLPSRTARQSPDPITEVVGRTPARCPSVESIESPSSARERAISVHSSDDYSCYDIPDDALDEIDEIAESALTGRAGPSASSATRQMNLFGGIVPQTPGASGSGVGARGFSSSATSSAVKRTVSKSDGLFGRQPHRQQTKSWDPVKAAEMLKSKKGKGRAREPEEGDDEELDQFPDLASPDSLDLVPISTTLIAFQPAEMKCKPDLKAVTNWVFPLNKEKREYQFNIISRALFDNTLVSLPTGLGKTFIAGAVMMNFYTWFPTGKVVFVAPTKPLVTQQIEACHESCGIPGRDAIELTGTVPKAQRKRAWEERRVFYMTPQTFMNDLKDGTCDARDIVLVVVDEAHRATGSYAYVTIVHFLMARNPHHRILALSATPGRNSESVQNIVDGLHISRIEIRDENSMDLKQYIFKKHTDIQIVPMDDAINDIRASLAATMLPFLKTAQGAGCCNNADPETLNSYRPIAELADIMSGRDRSKSRVIVPLRYLAVLARAMGYLIECSIAMCERTLTEFFESGKTQFQSTWKNNPDFQKVLKLLETYRKVAIRLKLPTPFPPHPKMVKLNETLTEHFNSSDSDETRVMVFTNFRESVDEIVAHLNGNKSGKIRAHRFIGQAGGRGGDKGMSQKEQIATINRFKAGEFNVLVATSIGEEGLDIGEIDLIACYDAQKAPVRMLQRVGRTGRKRDGKVVVLLAEIREEKNWEKAKESYRDVQQAIIDGSTVELFNDAARMIPEGIKPECIEKQLEIEPYDREVHGDLTGKRLRTKAEGSSSTKKRKRDTDVTRNVPEGALLGFVSAATLTVRKKGTKKKPSTPRADGLDSDDDAIEAGVFPVSKPALESDEETPVRKRVAKAKTTSTTKATKPRKSAIAIEEGSPEPPTLSQPQLASSPRKAKKTKASAVATTSSNRSFSTSSRAKAETGPEETLLLASSSSPASKPPPPFIPPTRPKPFPLSRKSVAPPSSPFKPPSSTKPGPSNEIKPTTISGVKRDLSWLLHSDSDIEILKSTPPRASSPNPIVDGVKGPNPSTPIRIRDVNPLTFVSPASPKLEPPTDSPDRSFPVRRAGRPARMAILDSSPLGSPSDSQAGADSGQPSTPPRRRIRRGRPPSPIFSAEAETRTKVTNKGKGKAKSSILEKHRFLETEAQFSGSEEDEDADFDPEGVENEYDREFVRDSPLTQAPAGYNQQQYYAMSLMTQAPGDGPRFASGPTRYTDYLGKGGAWTEAILGNRRREGVSSSPVREGVPASQYAHDSFVVGDDEEIEYEDSSDID</sequence>
<feature type="compositionally biased region" description="Acidic residues" evidence="10">
    <location>
        <begin position="1325"/>
        <end position="1336"/>
    </location>
</feature>
<evidence type="ECO:0000256" key="10">
    <source>
        <dbReference type="SAM" id="MobiDB-lite"/>
    </source>
</evidence>
<accession>A0A5N5QRX3</accession>
<dbReference type="GO" id="GO:0043138">
    <property type="term" value="F:3'-5' DNA helicase activity"/>
    <property type="evidence" value="ECO:0007669"/>
    <property type="project" value="InterPro"/>
</dbReference>
<dbReference type="FunFam" id="3.40.50.300:FF:000861">
    <property type="entry name" value="Fanconi anemia, complementation group M"/>
    <property type="match status" value="1"/>
</dbReference>
<keyword evidence="7" id="KW-0539">Nucleus</keyword>
<evidence type="ECO:0000256" key="5">
    <source>
        <dbReference type="ARBA" id="ARBA00022806"/>
    </source>
</evidence>
<dbReference type="PROSITE" id="PS51194">
    <property type="entry name" value="HELICASE_CTER"/>
    <property type="match status" value="1"/>
</dbReference>
<dbReference type="EMBL" id="SSOP01000022">
    <property type="protein sequence ID" value="KAB5594313.1"/>
    <property type="molecule type" value="Genomic_DNA"/>
</dbReference>
<feature type="region of interest" description="Disordered" evidence="10">
    <location>
        <begin position="932"/>
        <end position="961"/>
    </location>
</feature>
<name>A0A5N5QRX3_9AGAM</name>
<dbReference type="Pfam" id="PF00270">
    <property type="entry name" value="DEAD"/>
    <property type="match status" value="1"/>
</dbReference>
<dbReference type="SMART" id="SM00490">
    <property type="entry name" value="HELICc"/>
    <property type="match status" value="1"/>
</dbReference>
<evidence type="ECO:0000256" key="7">
    <source>
        <dbReference type="ARBA" id="ARBA00023242"/>
    </source>
</evidence>
<protein>
    <recommendedName>
        <fullName evidence="9">ATP-dependent DNA helicase</fullName>
        <ecNumber evidence="9">3.6.4.12</ecNumber>
    </recommendedName>
</protein>
<dbReference type="GO" id="GO:0005634">
    <property type="term" value="C:nucleus"/>
    <property type="evidence" value="ECO:0007669"/>
    <property type="project" value="UniProtKB-SubCell"/>
</dbReference>
<evidence type="ECO:0000256" key="2">
    <source>
        <dbReference type="ARBA" id="ARBA00009889"/>
    </source>
</evidence>
<dbReference type="Gene3D" id="3.40.50.300">
    <property type="entry name" value="P-loop containing nucleotide triphosphate hydrolases"/>
    <property type="match status" value="2"/>
</dbReference>
<dbReference type="GO" id="GO:0005524">
    <property type="term" value="F:ATP binding"/>
    <property type="evidence" value="ECO:0007669"/>
    <property type="project" value="UniProtKB-UniRule"/>
</dbReference>
<comment type="similarity">
    <text evidence="2 9">Belongs to the DEAD box helicase family. DEAH subfamily. FANCM sub-subfamily.</text>
</comment>
<dbReference type="CDD" id="cd18033">
    <property type="entry name" value="DEXDc_FANCM"/>
    <property type="match status" value="1"/>
</dbReference>
<feature type="region of interest" description="Disordered" evidence="10">
    <location>
        <begin position="979"/>
        <end position="1162"/>
    </location>
</feature>
<feature type="compositionally biased region" description="Basic residues" evidence="10">
    <location>
        <begin position="979"/>
        <end position="988"/>
    </location>
</feature>
<proteinExistence type="inferred from homology"/>
<feature type="compositionally biased region" description="Polar residues" evidence="10">
    <location>
        <begin position="163"/>
        <end position="186"/>
    </location>
</feature>
<feature type="region of interest" description="Disordered" evidence="10">
    <location>
        <begin position="104"/>
        <end position="225"/>
    </location>
</feature>
<dbReference type="InterPro" id="IPR044749">
    <property type="entry name" value="FANCM_DEXDc"/>
</dbReference>
<dbReference type="CDD" id="cd18801">
    <property type="entry name" value="SF2_C_FANCM_Hef"/>
    <property type="match status" value="1"/>
</dbReference>
<evidence type="ECO:0000259" key="11">
    <source>
        <dbReference type="PROSITE" id="PS51192"/>
    </source>
</evidence>
<dbReference type="SUPFAM" id="SSF52540">
    <property type="entry name" value="P-loop containing nucleoside triphosphate hydrolases"/>
    <property type="match status" value="1"/>
</dbReference>
<gene>
    <name evidence="13" type="ORF">CTheo_2243</name>
</gene>
<evidence type="ECO:0000256" key="3">
    <source>
        <dbReference type="ARBA" id="ARBA00022741"/>
    </source>
</evidence>
<dbReference type="EC" id="3.6.4.12" evidence="9"/>
<dbReference type="PANTHER" id="PTHR14025:SF20">
    <property type="entry name" value="FANCONI ANEMIA GROUP M PROTEIN"/>
    <property type="match status" value="1"/>
</dbReference>
<evidence type="ECO:0000256" key="1">
    <source>
        <dbReference type="ARBA" id="ARBA00004123"/>
    </source>
</evidence>
<evidence type="ECO:0000313" key="13">
    <source>
        <dbReference type="EMBL" id="KAB5594313.1"/>
    </source>
</evidence>
<keyword evidence="4" id="KW-0378">Hydrolase</keyword>
<dbReference type="InterPro" id="IPR014001">
    <property type="entry name" value="Helicase_ATP-bd"/>
</dbReference>
<dbReference type="GO" id="GO:0036297">
    <property type="term" value="P:interstrand cross-link repair"/>
    <property type="evidence" value="ECO:0007669"/>
    <property type="project" value="UniProtKB-ARBA"/>
</dbReference>
<organism evidence="13 14">
    <name type="scientific">Ceratobasidium theobromae</name>
    <dbReference type="NCBI Taxonomy" id="1582974"/>
    <lineage>
        <taxon>Eukaryota</taxon>
        <taxon>Fungi</taxon>
        <taxon>Dikarya</taxon>
        <taxon>Basidiomycota</taxon>
        <taxon>Agaricomycotina</taxon>
        <taxon>Agaricomycetes</taxon>
        <taxon>Cantharellales</taxon>
        <taxon>Ceratobasidiaceae</taxon>
        <taxon>Ceratobasidium</taxon>
    </lineage>
</organism>
<feature type="compositionally biased region" description="Low complexity" evidence="10">
    <location>
        <begin position="1074"/>
        <end position="1091"/>
    </location>
</feature>
<keyword evidence="6" id="KW-0067">ATP-binding</keyword>
<dbReference type="GO" id="GO:0016887">
    <property type="term" value="F:ATP hydrolysis activity"/>
    <property type="evidence" value="ECO:0007669"/>
    <property type="project" value="RHEA"/>
</dbReference>
<feature type="compositionally biased region" description="Pro residues" evidence="10">
    <location>
        <begin position="1112"/>
        <end position="1127"/>
    </location>
</feature>
<comment type="function">
    <text evidence="9">ATP-dependent DNA helicase involved in DNA damage repair by homologous recombination and in genome maintenance. Capable of unwinding D-loops. Plays a role in limiting crossover recombinants during mitotic DNA double-strand break (DSB) repair. Component of a FANCM-MHF complex which promotes gene conversion at blocked replication forks, probably by reversal of the stalled fork.</text>
</comment>
<feature type="compositionally biased region" description="Low complexity" evidence="10">
    <location>
        <begin position="1249"/>
        <end position="1260"/>
    </location>
</feature>
<dbReference type="Pfam" id="PF00271">
    <property type="entry name" value="Helicase_C"/>
    <property type="match status" value="1"/>
</dbReference>
<keyword evidence="5" id="KW-0347">Helicase</keyword>
<keyword evidence="3" id="KW-0547">Nucleotide-binding</keyword>
<dbReference type="Proteomes" id="UP000383932">
    <property type="component" value="Unassembled WGS sequence"/>
</dbReference>
<feature type="domain" description="Helicase ATP-binding" evidence="11">
    <location>
        <begin position="403"/>
        <end position="571"/>
    </location>
</feature>
<feature type="compositionally biased region" description="Polar residues" evidence="10">
    <location>
        <begin position="286"/>
        <end position="295"/>
    </location>
</feature>
<dbReference type="SMART" id="SM00487">
    <property type="entry name" value="DEXDc"/>
    <property type="match status" value="1"/>
</dbReference>
<dbReference type="InterPro" id="IPR011545">
    <property type="entry name" value="DEAD/DEAH_box_helicase_dom"/>
</dbReference>
<evidence type="ECO:0000256" key="8">
    <source>
        <dbReference type="ARBA" id="ARBA00047995"/>
    </source>
</evidence>
<feature type="region of interest" description="Disordered" evidence="10">
    <location>
        <begin position="1317"/>
        <end position="1336"/>
    </location>
</feature>
<dbReference type="PROSITE" id="PS51192">
    <property type="entry name" value="HELICASE_ATP_BIND_1"/>
    <property type="match status" value="1"/>
</dbReference>
<dbReference type="InterPro" id="IPR027417">
    <property type="entry name" value="P-loop_NTPase"/>
</dbReference>
<feature type="region of interest" description="Disordered" evidence="10">
    <location>
        <begin position="1180"/>
        <end position="1312"/>
    </location>
</feature>
<dbReference type="GO" id="GO:0009378">
    <property type="term" value="F:four-way junction helicase activity"/>
    <property type="evidence" value="ECO:0007669"/>
    <property type="project" value="TreeGrafter"/>
</dbReference>
<feature type="compositionally biased region" description="Low complexity" evidence="10">
    <location>
        <begin position="1099"/>
        <end position="1111"/>
    </location>
</feature>
<evidence type="ECO:0000256" key="9">
    <source>
        <dbReference type="RuleBase" id="RU367027"/>
    </source>
</evidence>
<keyword evidence="14" id="KW-1185">Reference proteome</keyword>
<dbReference type="OrthoDB" id="164902at2759"/>
<dbReference type="InterPro" id="IPR039686">
    <property type="entry name" value="FANCM/Mph1-like_ID"/>
</dbReference>
<comment type="caution">
    <text evidence="13">The sequence shown here is derived from an EMBL/GenBank/DDBJ whole genome shotgun (WGS) entry which is preliminary data.</text>
</comment>
<comment type="subunit">
    <text evidence="9">Interacts with the MHF histone-fold complex to form the FANCM-MHF complex.</text>
</comment>
<comment type="catalytic activity">
    <reaction evidence="8 9">
        <text>ATP + H2O = ADP + phosphate + H(+)</text>
        <dbReference type="Rhea" id="RHEA:13065"/>
        <dbReference type="ChEBI" id="CHEBI:15377"/>
        <dbReference type="ChEBI" id="CHEBI:15378"/>
        <dbReference type="ChEBI" id="CHEBI:30616"/>
        <dbReference type="ChEBI" id="CHEBI:43474"/>
        <dbReference type="ChEBI" id="CHEBI:456216"/>
        <dbReference type="EC" id="3.6.4.12"/>
    </reaction>
</comment>
<dbReference type="CDD" id="cd12091">
    <property type="entry name" value="FANCM_ID"/>
    <property type="match status" value="1"/>
</dbReference>
<comment type="subcellular location">
    <subcellularLocation>
        <location evidence="1 9">Nucleus</location>
    </subcellularLocation>
</comment>
<feature type="domain" description="Helicase C-terminal" evidence="12">
    <location>
        <begin position="742"/>
        <end position="904"/>
    </location>
</feature>
<dbReference type="GO" id="GO:0045003">
    <property type="term" value="P:double-strand break repair via synthesis-dependent strand annealing"/>
    <property type="evidence" value="ECO:0007669"/>
    <property type="project" value="TreeGrafter"/>
</dbReference>
<feature type="compositionally biased region" description="Basic and acidic residues" evidence="10">
    <location>
        <begin position="214"/>
        <end position="225"/>
    </location>
</feature>
<evidence type="ECO:0000259" key="12">
    <source>
        <dbReference type="PROSITE" id="PS51194"/>
    </source>
</evidence>
<feature type="region of interest" description="Disordered" evidence="10">
    <location>
        <begin position="275"/>
        <end position="352"/>
    </location>
</feature>
<feature type="region of interest" description="Disordered" evidence="10">
    <location>
        <begin position="1405"/>
        <end position="1446"/>
    </location>
</feature>
<feature type="compositionally biased region" description="Acidic residues" evidence="10">
    <location>
        <begin position="1432"/>
        <end position="1446"/>
    </location>
</feature>